<dbReference type="EMBL" id="PP750959">
    <property type="protein sequence ID" value="XCH42861.1"/>
    <property type="molecule type" value="Genomic_DNA"/>
</dbReference>
<feature type="domain" description="Calcineurin-like phosphoesterase" evidence="1">
    <location>
        <begin position="4"/>
        <end position="179"/>
    </location>
</feature>
<reference evidence="2" key="1">
    <citation type="submission" date="2024-04" db="EMBL/GenBank/DDBJ databases">
        <authorList>
            <person name="Adelman N."/>
            <person name="Francis S."/>
            <person name="Griciute V."/>
            <person name="Hart J."/>
            <person name="Matonsi M."/>
            <person name="Hutchison K.W."/>
            <person name="Molloy S.D."/>
            <person name="Viland M.D."/>
            <person name="Lewis C.M."/>
            <person name="Garlena R.A."/>
            <person name="Russell D.A."/>
            <person name="Jacobs-Sera D."/>
            <person name="Hatfull G.F."/>
        </authorList>
    </citation>
    <scope>NUCLEOTIDE SEQUENCE</scope>
</reference>
<dbReference type="Pfam" id="PF00149">
    <property type="entry name" value="Metallophos"/>
    <property type="match status" value="1"/>
</dbReference>
<name>A0AAU8GQC4_9VIRU</name>
<dbReference type="InterPro" id="IPR029052">
    <property type="entry name" value="Metallo-depent_PP-like"/>
</dbReference>
<evidence type="ECO:0000313" key="2">
    <source>
        <dbReference type="EMBL" id="XCH42861.1"/>
    </source>
</evidence>
<dbReference type="Gene3D" id="3.60.21.10">
    <property type="match status" value="1"/>
</dbReference>
<dbReference type="GO" id="GO:0016787">
    <property type="term" value="F:hydrolase activity"/>
    <property type="evidence" value="ECO:0007669"/>
    <property type="project" value="InterPro"/>
</dbReference>
<organism evidence="2">
    <name type="scientific">Mycobacterium phage Hermia</name>
    <dbReference type="NCBI Taxonomy" id="3136620"/>
    <lineage>
        <taxon>Viruses</taxon>
    </lineage>
</organism>
<sequence length="255" mass="28553">MTKRIAILPDVQLPFSDIKALRAFIRFVGDTQPDVLLGIGDYMDYPGPARWSKGTAAEYLPELKKHNEIGKKFLQEIRDVYDGPFLMHEGNHDLRPRQYLARYAPALGEMEDAFHFQNMLDFDGFGIELLPDFYDIAPGWISTHGHMGKFSLSQIAGSTALNAAKKTGDKSVVMGHTHRNCVTHHTSGYGGRTKVLTGFEVGHFMDQKQATYLSNGTGNWQLGFGILTVDGKHVQAQGILIQNRKFIVDGRVWEV</sequence>
<dbReference type="SUPFAM" id="SSF56300">
    <property type="entry name" value="Metallo-dependent phosphatases"/>
    <property type="match status" value="1"/>
</dbReference>
<protein>
    <submittedName>
        <fullName evidence="2">Metallophosphoesterase</fullName>
    </submittedName>
</protein>
<accession>A0AAU8GQC4</accession>
<dbReference type="InterPro" id="IPR004843">
    <property type="entry name" value="Calcineurin-like_PHP"/>
</dbReference>
<proteinExistence type="predicted"/>
<gene>
    <name evidence="2" type="primary">52</name>
    <name evidence="2" type="ORF">SEA_HERMIA_52</name>
</gene>
<evidence type="ECO:0000259" key="1">
    <source>
        <dbReference type="Pfam" id="PF00149"/>
    </source>
</evidence>